<organism evidence="1">
    <name type="scientific">Babesia orientalis</name>
    <dbReference type="NCBI Taxonomy" id="273649"/>
    <lineage>
        <taxon>Eukaryota</taxon>
        <taxon>Sar</taxon>
        <taxon>Alveolata</taxon>
        <taxon>Apicomplexa</taxon>
        <taxon>Aconoidasida</taxon>
        <taxon>Piroplasmida</taxon>
        <taxon>Babesiidae</taxon>
        <taxon>Babesia</taxon>
    </lineage>
</organism>
<name>A0A0M4MPT8_9APIC</name>
<protein>
    <submittedName>
        <fullName evidence="1">Uncharacterized protein</fullName>
    </submittedName>
</protein>
<proteinExistence type="predicted"/>
<dbReference type="EMBL" id="KT428643">
    <property type="protein sequence ID" value="ALE29350.1"/>
    <property type="molecule type" value="Genomic_DNA"/>
</dbReference>
<gene>
    <name evidence="1" type="primary">hyp-11</name>
</gene>
<sequence length="19" mass="2415">MILLNILFFYLTNTKIFYF</sequence>
<accession>A0A0M4MPT8</accession>
<dbReference type="RefSeq" id="YP_009170352.1">
    <property type="nucleotide sequence ID" value="NC_028029.1"/>
</dbReference>
<reference evidence="1" key="1">
    <citation type="journal article" date="2015" name="Parasit. Vectors">
        <title>Characterization and annotation of Babesia orientalis apicoplast genome.</title>
        <authorList>
            <person name="Huang Y."/>
            <person name="He L."/>
            <person name="Hu J."/>
            <person name="He P."/>
            <person name="He J."/>
            <person name="Yu L."/>
            <person name="Malobi N."/>
            <person name="Zhou Y."/>
            <person name="Shen B."/>
            <person name="Zhao J."/>
        </authorList>
    </citation>
    <scope>NUCLEOTIDE SEQUENCE</scope>
    <source>
        <strain evidence="1">Wuhan</strain>
    </source>
</reference>
<dbReference type="GeneID" id="26044056"/>
<evidence type="ECO:0000313" key="1">
    <source>
        <dbReference type="EMBL" id="ALE29350.1"/>
    </source>
</evidence>
<dbReference type="AlphaFoldDB" id="A0A0M4MPT8"/>